<keyword evidence="3" id="KW-0378">Hydrolase</keyword>
<evidence type="ECO:0000313" key="12">
    <source>
        <dbReference type="EMBL" id="KAF6077936.1"/>
    </source>
</evidence>
<evidence type="ECO:0000256" key="9">
    <source>
        <dbReference type="SAM" id="MobiDB-lite"/>
    </source>
</evidence>
<gene>
    <name evidence="12" type="ORF">HJG60_007366</name>
</gene>
<comment type="catalytic activity">
    <reaction evidence="7">
        <text>Preferential cleavage of Arg-|-Xaa bonds in small molecule substrates. Highly selective action to release kallidin (lysyl-bradykinin) from kininogen involves hydrolysis of Met-|-Xaa or Leu-|-Xaa.</text>
        <dbReference type="EC" id="3.4.21.35"/>
    </reaction>
</comment>
<dbReference type="PRINTS" id="PR00722">
    <property type="entry name" value="CHYMOTRYPSIN"/>
</dbReference>
<feature type="compositionally biased region" description="Basic and acidic residues" evidence="9">
    <location>
        <begin position="52"/>
        <end position="63"/>
    </location>
</feature>
<evidence type="ECO:0000256" key="2">
    <source>
        <dbReference type="ARBA" id="ARBA00022670"/>
    </source>
</evidence>
<dbReference type="GO" id="GO:0006508">
    <property type="term" value="P:proteolysis"/>
    <property type="evidence" value="ECO:0007669"/>
    <property type="project" value="UniProtKB-KW"/>
</dbReference>
<dbReference type="EC" id="3.4.21.35" evidence="8"/>
<evidence type="ECO:0000256" key="8">
    <source>
        <dbReference type="ARBA" id="ARBA00039014"/>
    </source>
</evidence>
<comment type="caution">
    <text evidence="12">The sequence shown here is derived from an EMBL/GenBank/DDBJ whole genome shotgun (WGS) entry which is preliminary data.</text>
</comment>
<evidence type="ECO:0000256" key="10">
    <source>
        <dbReference type="SAM" id="SignalP"/>
    </source>
</evidence>
<dbReference type="FunFam" id="2.40.10.10:FF:000010">
    <property type="entry name" value="Kallikrein related peptidase 11"/>
    <property type="match status" value="1"/>
</dbReference>
<evidence type="ECO:0000256" key="3">
    <source>
        <dbReference type="ARBA" id="ARBA00022801"/>
    </source>
</evidence>
<proteinExistence type="inferred from homology"/>
<dbReference type="PANTHER" id="PTHR24271">
    <property type="entry name" value="KALLIKREIN-RELATED"/>
    <property type="match status" value="1"/>
</dbReference>
<keyword evidence="5" id="KW-0865">Zymogen</keyword>
<keyword evidence="4" id="KW-0720">Serine protease</keyword>
<organism evidence="12 13">
    <name type="scientific">Phyllostomus discolor</name>
    <name type="common">pale spear-nosed bat</name>
    <dbReference type="NCBI Taxonomy" id="89673"/>
    <lineage>
        <taxon>Eukaryota</taxon>
        <taxon>Metazoa</taxon>
        <taxon>Chordata</taxon>
        <taxon>Craniata</taxon>
        <taxon>Vertebrata</taxon>
        <taxon>Euteleostomi</taxon>
        <taxon>Mammalia</taxon>
        <taxon>Eutheria</taxon>
        <taxon>Laurasiatheria</taxon>
        <taxon>Chiroptera</taxon>
        <taxon>Yangochiroptera</taxon>
        <taxon>Phyllostomidae</taxon>
        <taxon>Phyllostominae</taxon>
        <taxon>Phyllostomus</taxon>
    </lineage>
</organism>
<dbReference type="GO" id="GO:0022617">
    <property type="term" value="P:extracellular matrix disassembly"/>
    <property type="evidence" value="ECO:0007669"/>
    <property type="project" value="TreeGrafter"/>
</dbReference>
<evidence type="ECO:0000313" key="13">
    <source>
        <dbReference type="Proteomes" id="UP000664940"/>
    </source>
</evidence>
<name>A0A834DFI0_9CHIR</name>
<feature type="domain" description="Peptidase S1" evidence="11">
    <location>
        <begin position="77"/>
        <end position="276"/>
    </location>
</feature>
<dbReference type="InterPro" id="IPR018114">
    <property type="entry name" value="TRYPSIN_HIS"/>
</dbReference>
<evidence type="ECO:0000256" key="5">
    <source>
        <dbReference type="ARBA" id="ARBA00023145"/>
    </source>
</evidence>
<dbReference type="Gene3D" id="2.40.10.10">
    <property type="entry name" value="Trypsin-like serine proteases"/>
    <property type="match status" value="2"/>
</dbReference>
<dbReference type="InterPro" id="IPR009003">
    <property type="entry name" value="Peptidase_S1_PA"/>
</dbReference>
<evidence type="ECO:0000256" key="1">
    <source>
        <dbReference type="ARBA" id="ARBA00009228"/>
    </source>
</evidence>
<evidence type="ECO:0000256" key="4">
    <source>
        <dbReference type="ARBA" id="ARBA00022825"/>
    </source>
</evidence>
<feature type="chain" id="PRO_5032915803" description="tissue kallikrein" evidence="10">
    <location>
        <begin position="30"/>
        <end position="276"/>
    </location>
</feature>
<evidence type="ECO:0000256" key="6">
    <source>
        <dbReference type="ARBA" id="ARBA00023157"/>
    </source>
</evidence>
<protein>
    <recommendedName>
        <fullName evidence="8">tissue kallikrein</fullName>
        <ecNumber evidence="8">3.4.21.35</ecNumber>
    </recommendedName>
</protein>
<reference evidence="12 13" key="1">
    <citation type="journal article" date="2020" name="Nature">
        <title>Six reference-quality genomes reveal evolution of bat adaptations.</title>
        <authorList>
            <person name="Jebb D."/>
            <person name="Huang Z."/>
            <person name="Pippel M."/>
            <person name="Hughes G.M."/>
            <person name="Lavrichenko K."/>
            <person name="Devanna P."/>
            <person name="Winkler S."/>
            <person name="Jermiin L.S."/>
            <person name="Skirmuntt E.C."/>
            <person name="Katzourakis A."/>
            <person name="Burkitt-Gray L."/>
            <person name="Ray D.A."/>
            <person name="Sullivan K.A.M."/>
            <person name="Roscito J.G."/>
            <person name="Kirilenko B.M."/>
            <person name="Davalos L.M."/>
            <person name="Corthals A.P."/>
            <person name="Power M.L."/>
            <person name="Jones G."/>
            <person name="Ransome R.D."/>
            <person name="Dechmann D.K.N."/>
            <person name="Locatelli A.G."/>
            <person name="Puechmaille S.J."/>
            <person name="Fedrigo O."/>
            <person name="Jarvis E.D."/>
            <person name="Hiller M."/>
            <person name="Vernes S.C."/>
            <person name="Myers E.W."/>
            <person name="Teeling E.C."/>
        </authorList>
    </citation>
    <scope>NUCLEOTIDE SEQUENCE [LARGE SCALE GENOMIC DNA]</scope>
    <source>
        <strain evidence="12">Bat1K_MPI-CBG_1</strain>
    </source>
</reference>
<sequence length="276" mass="30034">MATTGRPWMWTVGALITVLTLRVTEPVLANDFVSCNNSPGMGASGSTQDFGAEARGDTQRDDDGGGSSSSSSNSNRIVNGTDCEQHAQPWQASLLLRPSQLYCGAVLVHPQWVLTAAHCRKKAVRIRLGHHATSPMYEHGQQMLGVAKTIPHPGYSHPAHSNDLMLIKLNRRVQQTQYVKPINISSHCPPAGTSCLVSGWGTTSSPQVNFPKVLQCLNITVLSRERCKESYPGQINDTMFCAGDEAGRDSCQVRTEKSLFVHQTHTVCQPRSQEPG</sequence>
<dbReference type="InterPro" id="IPR001314">
    <property type="entry name" value="Peptidase_S1A"/>
</dbReference>
<dbReference type="AlphaFoldDB" id="A0A834DFI0"/>
<dbReference type="SMART" id="SM00020">
    <property type="entry name" value="Tryp_SPc"/>
    <property type="match status" value="1"/>
</dbReference>
<dbReference type="Pfam" id="PF00089">
    <property type="entry name" value="Trypsin"/>
    <property type="match status" value="1"/>
</dbReference>
<keyword evidence="6" id="KW-1015">Disulfide bond</keyword>
<dbReference type="GO" id="GO:0002803">
    <property type="term" value="P:positive regulation of antibacterial peptide production"/>
    <property type="evidence" value="ECO:0007669"/>
    <property type="project" value="TreeGrafter"/>
</dbReference>
<dbReference type="Proteomes" id="UP000664940">
    <property type="component" value="Unassembled WGS sequence"/>
</dbReference>
<evidence type="ECO:0000259" key="11">
    <source>
        <dbReference type="PROSITE" id="PS50240"/>
    </source>
</evidence>
<dbReference type="EMBL" id="JABVXQ010000014">
    <property type="protein sequence ID" value="KAF6077936.1"/>
    <property type="molecule type" value="Genomic_DNA"/>
</dbReference>
<dbReference type="CDD" id="cd00190">
    <property type="entry name" value="Tryp_SPc"/>
    <property type="match status" value="1"/>
</dbReference>
<comment type="similarity">
    <text evidence="1">Belongs to the peptidase S1 family. Snake venom subfamily.</text>
</comment>
<dbReference type="InterPro" id="IPR043504">
    <property type="entry name" value="Peptidase_S1_PA_chymotrypsin"/>
</dbReference>
<dbReference type="GO" id="GO:0030141">
    <property type="term" value="C:secretory granule"/>
    <property type="evidence" value="ECO:0007669"/>
    <property type="project" value="TreeGrafter"/>
</dbReference>
<dbReference type="SUPFAM" id="SSF50494">
    <property type="entry name" value="Trypsin-like serine proteases"/>
    <property type="match status" value="1"/>
</dbReference>
<dbReference type="InterPro" id="IPR001254">
    <property type="entry name" value="Trypsin_dom"/>
</dbReference>
<evidence type="ECO:0000256" key="7">
    <source>
        <dbReference type="ARBA" id="ARBA00036706"/>
    </source>
</evidence>
<keyword evidence="10" id="KW-0732">Signal</keyword>
<dbReference type="FunFam" id="2.40.10.10:FF:000021">
    <property type="entry name" value="Kallikrein 1"/>
    <property type="match status" value="1"/>
</dbReference>
<dbReference type="PANTHER" id="PTHR24271:SF59">
    <property type="entry name" value="KALLIKREIN-5"/>
    <property type="match status" value="1"/>
</dbReference>
<feature type="region of interest" description="Disordered" evidence="9">
    <location>
        <begin position="43"/>
        <end position="79"/>
    </location>
</feature>
<accession>A0A834DFI0</accession>
<dbReference type="GO" id="GO:0097186">
    <property type="term" value="P:amelogenesis"/>
    <property type="evidence" value="ECO:0007669"/>
    <property type="project" value="TreeGrafter"/>
</dbReference>
<dbReference type="PROSITE" id="PS00134">
    <property type="entry name" value="TRYPSIN_HIS"/>
    <property type="match status" value="1"/>
</dbReference>
<keyword evidence="2" id="KW-0645">Protease</keyword>
<dbReference type="PROSITE" id="PS50240">
    <property type="entry name" value="TRYPSIN_DOM"/>
    <property type="match status" value="1"/>
</dbReference>
<feature type="signal peptide" evidence="10">
    <location>
        <begin position="1"/>
        <end position="29"/>
    </location>
</feature>
<dbReference type="GO" id="GO:0004252">
    <property type="term" value="F:serine-type endopeptidase activity"/>
    <property type="evidence" value="ECO:0007669"/>
    <property type="project" value="UniProtKB-EC"/>
</dbReference>